<gene>
    <name evidence="1" type="ORF">G3I66_11550</name>
</gene>
<organism evidence="1 2">
    <name type="scientific">Streptomyces rubrogriseus</name>
    <dbReference type="NCBI Taxonomy" id="194673"/>
    <lineage>
        <taxon>Bacteria</taxon>
        <taxon>Bacillati</taxon>
        <taxon>Actinomycetota</taxon>
        <taxon>Actinomycetes</taxon>
        <taxon>Kitasatosporales</taxon>
        <taxon>Streptomycetaceae</taxon>
        <taxon>Streptomyces</taxon>
        <taxon>Streptomyces violaceoruber group</taxon>
    </lineage>
</organism>
<proteinExistence type="predicted"/>
<name>A0A6G3TAT9_9ACTN</name>
<dbReference type="AlphaFoldDB" id="A0A6G3TAT9"/>
<protein>
    <submittedName>
        <fullName evidence="1">Uncharacterized protein</fullName>
    </submittedName>
</protein>
<sequence length="101" mass="11322">MVGAYAYGTIEVDNTTTYVHVVIRDSVSDGASGRVYFRWRYADGSKSVPSILTASGYMVEKSETYWKDRAALDSYDPFEVKEVKVDDGEEVDSGSWDTPFQ</sequence>
<evidence type="ECO:0000313" key="2">
    <source>
        <dbReference type="Proteomes" id="UP000475666"/>
    </source>
</evidence>
<dbReference type="Proteomes" id="UP000475666">
    <property type="component" value="Unassembled WGS sequence"/>
</dbReference>
<evidence type="ECO:0000313" key="1">
    <source>
        <dbReference type="EMBL" id="NEC33810.1"/>
    </source>
</evidence>
<comment type="caution">
    <text evidence="1">The sequence shown here is derived from an EMBL/GenBank/DDBJ whole genome shotgun (WGS) entry which is preliminary data.</text>
</comment>
<dbReference type="EMBL" id="JAAGMQ010000344">
    <property type="protein sequence ID" value="NEC33810.1"/>
    <property type="molecule type" value="Genomic_DNA"/>
</dbReference>
<dbReference type="RefSeq" id="WP_164273341.1">
    <property type="nucleotide sequence ID" value="NZ_JAAGMQ010000344.1"/>
</dbReference>
<reference evidence="1 2" key="1">
    <citation type="submission" date="2020-01" db="EMBL/GenBank/DDBJ databases">
        <title>Insect and environment-associated Actinomycetes.</title>
        <authorList>
            <person name="Currrie C."/>
            <person name="Chevrette M."/>
            <person name="Carlson C."/>
            <person name="Stubbendieck R."/>
            <person name="Wendt-Pienkowski E."/>
        </authorList>
    </citation>
    <scope>NUCLEOTIDE SEQUENCE [LARGE SCALE GENOMIC DNA]</scope>
    <source>
        <strain evidence="1 2">SID7739</strain>
    </source>
</reference>
<accession>A0A6G3TAT9</accession>